<keyword evidence="2" id="KW-1185">Reference proteome</keyword>
<dbReference type="Proteomes" id="UP001281761">
    <property type="component" value="Unassembled WGS sequence"/>
</dbReference>
<evidence type="ECO:0000313" key="2">
    <source>
        <dbReference type="Proteomes" id="UP001281761"/>
    </source>
</evidence>
<name>A0ABQ9XZY0_9EUKA</name>
<gene>
    <name evidence="1" type="ORF">BLNAU_8098</name>
</gene>
<accession>A0ABQ9XZY0</accession>
<protein>
    <submittedName>
        <fullName evidence="1">Uncharacterized protein</fullName>
    </submittedName>
</protein>
<evidence type="ECO:0000313" key="1">
    <source>
        <dbReference type="EMBL" id="KAK2957023.1"/>
    </source>
</evidence>
<reference evidence="1 2" key="1">
    <citation type="journal article" date="2022" name="bioRxiv">
        <title>Genomics of Preaxostyla Flagellates Illuminates Evolutionary Transitions and the Path Towards Mitochondrial Loss.</title>
        <authorList>
            <person name="Novak L.V.F."/>
            <person name="Treitli S.C."/>
            <person name="Pyrih J."/>
            <person name="Halakuc P."/>
            <person name="Pipaliya S.V."/>
            <person name="Vacek V."/>
            <person name="Brzon O."/>
            <person name="Soukal P."/>
            <person name="Eme L."/>
            <person name="Dacks J.B."/>
            <person name="Karnkowska A."/>
            <person name="Elias M."/>
            <person name="Hampl V."/>
        </authorList>
    </citation>
    <scope>NUCLEOTIDE SEQUENCE [LARGE SCALE GENOMIC DNA]</scope>
    <source>
        <strain evidence="1">NAU3</strain>
        <tissue evidence="1">Gut</tissue>
    </source>
</reference>
<comment type="caution">
    <text evidence="1">The sequence shown here is derived from an EMBL/GenBank/DDBJ whole genome shotgun (WGS) entry which is preliminary data.</text>
</comment>
<dbReference type="EMBL" id="JARBJD010000050">
    <property type="protein sequence ID" value="KAK2957023.1"/>
    <property type="molecule type" value="Genomic_DNA"/>
</dbReference>
<sequence length="123" mass="13365">MKSIFAELSPSDGNISALSATLPSESPLLTENTVLELLCVGFSLLSSLLHHINSTFHSILIKFNVVPLLKSTIKNCLDLLEQLKTQSACPHSDRTDLLTKVLDPVLTFGTNLQPLITDTLLPP</sequence>
<organism evidence="1 2">
    <name type="scientific">Blattamonas nauphoetae</name>
    <dbReference type="NCBI Taxonomy" id="2049346"/>
    <lineage>
        <taxon>Eukaryota</taxon>
        <taxon>Metamonada</taxon>
        <taxon>Preaxostyla</taxon>
        <taxon>Oxymonadida</taxon>
        <taxon>Blattamonas</taxon>
    </lineage>
</organism>
<proteinExistence type="predicted"/>